<dbReference type="SUPFAM" id="SSF64182">
    <property type="entry name" value="DHH phosphoesterases"/>
    <property type="match status" value="1"/>
</dbReference>
<evidence type="ECO:0000259" key="2">
    <source>
        <dbReference type="Pfam" id="PF02272"/>
    </source>
</evidence>
<accession>A0A1G1Y7H6</accession>
<dbReference type="AlphaFoldDB" id="A0A1G1Y7H6"/>
<feature type="domain" description="DHHA1" evidence="2">
    <location>
        <begin position="233"/>
        <end position="309"/>
    </location>
</feature>
<comment type="caution">
    <text evidence="3">The sequence shown here is derived from an EMBL/GenBank/DDBJ whole genome shotgun (WGS) entry which is preliminary data.</text>
</comment>
<dbReference type="Pfam" id="PF01368">
    <property type="entry name" value="DHH"/>
    <property type="match status" value="1"/>
</dbReference>
<dbReference type="GO" id="GO:0003676">
    <property type="term" value="F:nucleic acid binding"/>
    <property type="evidence" value="ECO:0007669"/>
    <property type="project" value="InterPro"/>
</dbReference>
<dbReference type="Gene3D" id="3.90.1640.10">
    <property type="entry name" value="inorganic pyrophosphatase (n-terminal core)"/>
    <property type="match status" value="1"/>
</dbReference>
<dbReference type="InterPro" id="IPR001667">
    <property type="entry name" value="DDH_dom"/>
</dbReference>
<evidence type="ECO:0008006" key="5">
    <source>
        <dbReference type="Google" id="ProtNLM"/>
    </source>
</evidence>
<dbReference type="Proteomes" id="UP000178432">
    <property type="component" value="Unassembled WGS sequence"/>
</dbReference>
<name>A0A1G1Y7H6_9BACT</name>
<dbReference type="PANTHER" id="PTHR47618:SF1">
    <property type="entry name" value="BIFUNCTIONAL OLIGORIBONUCLEASE AND PAP PHOSPHATASE NRNA"/>
    <property type="match status" value="1"/>
</dbReference>
<organism evidence="3 4">
    <name type="scientific">Candidatus Buchananbacteria bacterium RIFCSPHIGHO2_01_FULL_46_12</name>
    <dbReference type="NCBI Taxonomy" id="1797536"/>
    <lineage>
        <taxon>Bacteria</taxon>
        <taxon>Candidatus Buchananiibacteriota</taxon>
    </lineage>
</organism>
<evidence type="ECO:0000313" key="3">
    <source>
        <dbReference type="EMBL" id="OGY48181.1"/>
    </source>
</evidence>
<evidence type="ECO:0000259" key="1">
    <source>
        <dbReference type="Pfam" id="PF01368"/>
    </source>
</evidence>
<dbReference type="PANTHER" id="PTHR47618">
    <property type="entry name" value="BIFUNCTIONAL OLIGORIBONUCLEASE AND PAP PHOSPHATASE NRNA"/>
    <property type="match status" value="1"/>
</dbReference>
<dbReference type="InterPro" id="IPR051319">
    <property type="entry name" value="Oligoribo/pAp-PDE_c-di-AMP_PDE"/>
</dbReference>
<feature type="domain" description="DDH" evidence="1">
    <location>
        <begin position="19"/>
        <end position="164"/>
    </location>
</feature>
<dbReference type="InterPro" id="IPR003156">
    <property type="entry name" value="DHHA1_dom"/>
</dbReference>
<dbReference type="InterPro" id="IPR038763">
    <property type="entry name" value="DHH_sf"/>
</dbReference>
<reference evidence="3 4" key="1">
    <citation type="journal article" date="2016" name="Nat. Commun.">
        <title>Thousands of microbial genomes shed light on interconnected biogeochemical processes in an aquifer system.</title>
        <authorList>
            <person name="Anantharaman K."/>
            <person name="Brown C.T."/>
            <person name="Hug L.A."/>
            <person name="Sharon I."/>
            <person name="Castelle C.J."/>
            <person name="Probst A.J."/>
            <person name="Thomas B.C."/>
            <person name="Singh A."/>
            <person name="Wilkins M.J."/>
            <person name="Karaoz U."/>
            <person name="Brodie E.L."/>
            <person name="Williams K.H."/>
            <person name="Hubbard S.S."/>
            <person name="Banfield J.F."/>
        </authorList>
    </citation>
    <scope>NUCLEOTIDE SEQUENCE [LARGE SCALE GENOMIC DNA]</scope>
</reference>
<gene>
    <name evidence="3" type="ORF">A2663_01395</name>
</gene>
<dbReference type="Gene3D" id="3.10.310.30">
    <property type="match status" value="1"/>
</dbReference>
<dbReference type="EMBL" id="MHIF01000017">
    <property type="protein sequence ID" value="OGY48181.1"/>
    <property type="molecule type" value="Genomic_DNA"/>
</dbReference>
<sequence>MDISSISQKIYSQISQAENILLAAHQQPDADALGSLVAFGHWLDFLGKKHAKFCRQQPPPALDWLNGFQPLITDWAELASVQFDLLIILDAGDLKHAGFDQILSTLPFRPTIINIDHHSTNRHFGDINLVLPEAVSTTEIIFQLFKNLSAPISRQTASALLAGIIYDTYNFTNPNTTYQSFAIASRLLSDGASLPQVSDSIIKTKTVGALQTWGKALAGLNYNPFLAVAAMTIISEDLPEDGGSAEAAAGLANFLNNLSDIKATLILRQQPDGYIKGSLRTSDDSVDVARLAQFLGGGGHRKAAGFRVRGELVKTDEGVWQVV</sequence>
<protein>
    <recommendedName>
        <fullName evidence="5">DDH domain-containing protein</fullName>
    </recommendedName>
</protein>
<dbReference type="Pfam" id="PF02272">
    <property type="entry name" value="DHHA1"/>
    <property type="match status" value="1"/>
</dbReference>
<evidence type="ECO:0000313" key="4">
    <source>
        <dbReference type="Proteomes" id="UP000178432"/>
    </source>
</evidence>
<proteinExistence type="predicted"/>